<accession>A0AAV4PL28</accession>
<evidence type="ECO:0000313" key="2">
    <source>
        <dbReference type="Proteomes" id="UP001054945"/>
    </source>
</evidence>
<sequence length="106" mass="12156">MIWRSRKKEKRKLLQTSLFEFAVELFYFPSFLPPLFICKNYRRDFTPGRSGVTFQKLKRSTTPLQVFSGSDSSKRLLRFGKRLWFASSAAITVPPPVPRIPGTGAA</sequence>
<proteinExistence type="predicted"/>
<organism evidence="1 2">
    <name type="scientific">Caerostris extrusa</name>
    <name type="common">Bark spider</name>
    <name type="synonym">Caerostris bankana</name>
    <dbReference type="NCBI Taxonomy" id="172846"/>
    <lineage>
        <taxon>Eukaryota</taxon>
        <taxon>Metazoa</taxon>
        <taxon>Ecdysozoa</taxon>
        <taxon>Arthropoda</taxon>
        <taxon>Chelicerata</taxon>
        <taxon>Arachnida</taxon>
        <taxon>Araneae</taxon>
        <taxon>Araneomorphae</taxon>
        <taxon>Entelegynae</taxon>
        <taxon>Araneoidea</taxon>
        <taxon>Araneidae</taxon>
        <taxon>Caerostris</taxon>
    </lineage>
</organism>
<evidence type="ECO:0000313" key="1">
    <source>
        <dbReference type="EMBL" id="GIX96665.1"/>
    </source>
</evidence>
<name>A0AAV4PL28_CAEEX</name>
<dbReference type="EMBL" id="BPLR01004674">
    <property type="protein sequence ID" value="GIX96665.1"/>
    <property type="molecule type" value="Genomic_DNA"/>
</dbReference>
<dbReference type="AlphaFoldDB" id="A0AAV4PL28"/>
<protein>
    <submittedName>
        <fullName evidence="1">Uncharacterized protein</fullName>
    </submittedName>
</protein>
<dbReference type="Proteomes" id="UP001054945">
    <property type="component" value="Unassembled WGS sequence"/>
</dbReference>
<comment type="caution">
    <text evidence="1">The sequence shown here is derived from an EMBL/GenBank/DDBJ whole genome shotgun (WGS) entry which is preliminary data.</text>
</comment>
<gene>
    <name evidence="1" type="ORF">CEXT_654671</name>
</gene>
<keyword evidence="2" id="KW-1185">Reference proteome</keyword>
<reference evidence="1 2" key="1">
    <citation type="submission" date="2021-06" db="EMBL/GenBank/DDBJ databases">
        <title>Caerostris extrusa draft genome.</title>
        <authorList>
            <person name="Kono N."/>
            <person name="Arakawa K."/>
        </authorList>
    </citation>
    <scope>NUCLEOTIDE SEQUENCE [LARGE SCALE GENOMIC DNA]</scope>
</reference>